<proteinExistence type="predicted"/>
<evidence type="ECO:0000313" key="1">
    <source>
        <dbReference type="EMBL" id="EOQ98305.1"/>
    </source>
</evidence>
<dbReference type="Proteomes" id="UP000013984">
    <property type="component" value="Unassembled WGS sequence"/>
</dbReference>
<dbReference type="AlphaFoldDB" id="R9ADY6"/>
<reference evidence="1" key="1">
    <citation type="submission" date="2013-04" db="EMBL/GenBank/DDBJ databases">
        <authorList>
            <person name="Harkins D.M."/>
            <person name="Durkin A.S."/>
            <person name="Brinkac L.M."/>
            <person name="Haft D.H."/>
            <person name="Selengut J.D."/>
            <person name="Sanka R."/>
            <person name="DePew J."/>
            <person name="Purushe J."/>
            <person name="Galloway R.L."/>
            <person name="Vinetz J.M."/>
            <person name="Sutton G.G."/>
            <person name="Nierman W.C."/>
            <person name="Fouts D.E."/>
        </authorList>
    </citation>
    <scope>NUCLEOTIDE SEQUENCE [LARGE SCALE GENOMIC DNA]</scope>
    <source>
        <strain evidence="1">CDC</strain>
    </source>
</reference>
<evidence type="ECO:0000313" key="2">
    <source>
        <dbReference type="Proteomes" id="UP000013984"/>
    </source>
</evidence>
<sequence length="468" mass="55806">MNIKDIAKNILPVTREIGFFNHILTGIFINSKTLFQKQTFTEEEAKQIENKAAFYLTINEKSDLKIYHKKLSFINRLHTTTVYDHELRHYHDFLLSVHGSEQLVKFVDLNSNFLEILNLIGFLHQKNKNKNIYVPLLDWIQTEKEFISEEFYSEIMKFKEHFYQHNNYSRDSTLNVHDIYEGLAIIQQAQCIHQYFGKNCCELFIQNYLQKKETNSYNKIIKFFYKKYGKLDLKLIATILFHSLNGDLSSRKVEYFPNNRLREILKYIESIQGEISGNNILSILEEFYKKFNLISPKDAIIKNYKINFKNFLKVKKQINLGAEIYGFKEEYYIEYFKLRKKIIREYLKSEIFYTEPNHYNQIKKNLPIPKVYYYVYNIAYIKDKNIKIFSVKNSEKFKIILTSKKYGPLLFEIKSAESSISLDSDEFFLRANFLNIIILGIWKSSFALLMKKILERNFNVNILDKNGA</sequence>
<comment type="caution">
    <text evidence="1">The sequence shown here is derived from an EMBL/GenBank/DDBJ whole genome shotgun (WGS) entry which is preliminary data.</text>
</comment>
<name>R9ADY6_9LEPT</name>
<gene>
    <name evidence="1" type="ORF">LEP1GSC195_1423</name>
</gene>
<organism evidence="1 2">
    <name type="scientific">Leptospira wolbachii serovar Codice str. CDC</name>
    <dbReference type="NCBI Taxonomy" id="1218599"/>
    <lineage>
        <taxon>Bacteria</taxon>
        <taxon>Pseudomonadati</taxon>
        <taxon>Spirochaetota</taxon>
        <taxon>Spirochaetia</taxon>
        <taxon>Leptospirales</taxon>
        <taxon>Leptospiraceae</taxon>
        <taxon>Leptospira</taxon>
    </lineage>
</organism>
<accession>R9ADY6</accession>
<dbReference type="RefSeq" id="WP_015679756.1">
    <property type="nucleotide sequence ID" value="NZ_AOGZ02000004.1"/>
</dbReference>
<keyword evidence="2" id="KW-1185">Reference proteome</keyword>
<dbReference type="STRING" id="1218599.LEP1GSC195_1423"/>
<protein>
    <submittedName>
        <fullName evidence="1">Uncharacterized protein</fullName>
    </submittedName>
</protein>
<dbReference type="EMBL" id="AOGZ02000004">
    <property type="protein sequence ID" value="EOQ98305.1"/>
    <property type="molecule type" value="Genomic_DNA"/>
</dbReference>